<keyword evidence="9" id="KW-1185">Reference proteome</keyword>
<dbReference type="Proteomes" id="UP000264800">
    <property type="component" value="Unplaced"/>
</dbReference>
<accession>A0A3Q3BE56</accession>
<dbReference type="PANTHER" id="PTHR45690:SF19">
    <property type="entry name" value="NACHT, LRR AND PYD DOMAINS-CONTAINING PROTEIN 3"/>
    <property type="match status" value="1"/>
</dbReference>
<keyword evidence="4" id="KW-0677">Repeat</keyword>
<evidence type="ECO:0000313" key="8">
    <source>
        <dbReference type="Ensembl" id="ENSKMAP00000022959.1"/>
    </source>
</evidence>
<evidence type="ECO:0000256" key="2">
    <source>
        <dbReference type="ARBA" id="ARBA00008665"/>
    </source>
</evidence>
<evidence type="ECO:0000256" key="6">
    <source>
        <dbReference type="ARBA" id="ARBA00022840"/>
    </source>
</evidence>
<keyword evidence="6" id="KW-0067">ATP-binding</keyword>
<dbReference type="STRING" id="37003.ENSKMAP00000022959"/>
<evidence type="ECO:0000256" key="4">
    <source>
        <dbReference type="ARBA" id="ARBA00022737"/>
    </source>
</evidence>
<dbReference type="Gene3D" id="3.40.50.300">
    <property type="entry name" value="P-loop containing nucleotide triphosphate hydrolases"/>
    <property type="match status" value="1"/>
</dbReference>
<dbReference type="Pfam" id="PF13516">
    <property type="entry name" value="LRR_6"/>
    <property type="match status" value="3"/>
</dbReference>
<dbReference type="PANTHER" id="PTHR45690">
    <property type="entry name" value="NACHT, LRR AND PYD DOMAINS-CONTAINING PROTEIN 12"/>
    <property type="match status" value="1"/>
</dbReference>
<dbReference type="SMART" id="SM00368">
    <property type="entry name" value="LRR_RI"/>
    <property type="match status" value="7"/>
</dbReference>
<dbReference type="PROSITE" id="PS50837">
    <property type="entry name" value="NACHT"/>
    <property type="match status" value="1"/>
</dbReference>
<dbReference type="InterPro" id="IPR001611">
    <property type="entry name" value="Leu-rich_rpt"/>
</dbReference>
<evidence type="ECO:0000256" key="1">
    <source>
        <dbReference type="ARBA" id="ARBA00004496"/>
    </source>
</evidence>
<dbReference type="InterPro" id="IPR007111">
    <property type="entry name" value="NACHT_NTPase"/>
</dbReference>
<dbReference type="AlphaFoldDB" id="A0A3Q3BE56"/>
<dbReference type="GO" id="GO:0005524">
    <property type="term" value="F:ATP binding"/>
    <property type="evidence" value="ECO:0007669"/>
    <property type="project" value="UniProtKB-KW"/>
</dbReference>
<evidence type="ECO:0000256" key="5">
    <source>
        <dbReference type="ARBA" id="ARBA00022741"/>
    </source>
</evidence>
<dbReference type="GeneTree" id="ENSGT01070000253760"/>
<proteinExistence type="inferred from homology"/>
<keyword evidence="5" id="KW-0547">Nucleotide-binding</keyword>
<dbReference type="Pfam" id="PF05729">
    <property type="entry name" value="NACHT"/>
    <property type="match status" value="1"/>
</dbReference>
<dbReference type="InterPro" id="IPR027417">
    <property type="entry name" value="P-loop_NTPase"/>
</dbReference>
<name>A0A3Q3BE56_KRYMA</name>
<sequence>MDKAAVLSHILRSKVRATCLGGEPPTSVIDSNKYIPAVTAVAGDDGVPSVDHAIHRALSDGVRTVVLTGPEGSGKTTALLRLVVDWAKGERLHDFSSVLHFRFEEIDSLDGELSLEALIRRGHLQPQPPASVSRVLEKPDAVLFVLDGLDEYRRSLDPSVHALCSDPSQLASGAHLLISLLHGALLRGVAFLVATRPTRNERFLVGARVEVSGFLKPQREAFVSGFFTDPSTANKALVHMERTLGFYDFCTSPRFCWTVCFMYESLIGSGATLPETLTQLFVEILAHLIQTSSLTQDCNRKLVLALGRVASHCFLDPYSSCAKELIDGFGFKQFFTAADAFLQAEGELESCTFSFRSQLMQEFVLALAFFLDGSEYEGVEKLLDKHRGAAKFLDFFLAGLSEPDQHGSLEPLVGGFAPEQTQEFSSWFKSSSEGRLKGYDKNEHYRCFHLLHQAQNQSLVREVLAPPAHPCIYHRNPVLPDCVALNYVITCLGERDKLSLCGESISKETVEVLSPAVSLSRTVDLSNSSFQAEAVSPLASAVRAGVTRELDLSSTRLGDEKLKRLCAGLKDSKLHRLNLKACGVTAACCDDLLSVLTSQTSQLQVLEISFNQVGDGGFTKLCEAMQSPLCGLQELRMQRCDLTAASVEGFAAALCSGRSQLRKVNLTDNAIGDGGVEALCKALQHPLCKLKSLILFGNELTGACCSHLKEALMSEHFSLSELDLSVNDLGQEGALMLCQGLSRPGCPIETLK</sequence>
<reference evidence="8" key="1">
    <citation type="submission" date="2025-08" db="UniProtKB">
        <authorList>
            <consortium name="Ensembl"/>
        </authorList>
    </citation>
    <scope>IDENTIFICATION</scope>
</reference>
<keyword evidence="3" id="KW-0963">Cytoplasm</keyword>
<comment type="similarity">
    <text evidence="2">Belongs to the NLRP family.</text>
</comment>
<dbReference type="InterPro" id="IPR050637">
    <property type="entry name" value="NLRP_innate_immun_reg"/>
</dbReference>
<dbReference type="InterPro" id="IPR032675">
    <property type="entry name" value="LRR_dom_sf"/>
</dbReference>
<dbReference type="GO" id="GO:0005829">
    <property type="term" value="C:cytosol"/>
    <property type="evidence" value="ECO:0007669"/>
    <property type="project" value="UniProtKB-SubCell"/>
</dbReference>
<protein>
    <submittedName>
        <fullName evidence="8">Si:ch73-233m11.2</fullName>
    </submittedName>
</protein>
<dbReference type="SUPFAM" id="SSF52047">
    <property type="entry name" value="RNI-like"/>
    <property type="match status" value="1"/>
</dbReference>
<evidence type="ECO:0000259" key="7">
    <source>
        <dbReference type="PROSITE" id="PS50837"/>
    </source>
</evidence>
<comment type="subcellular location">
    <subcellularLocation>
        <location evidence="1">Cytoplasm</location>
    </subcellularLocation>
</comment>
<feature type="domain" description="NACHT" evidence="7">
    <location>
        <begin position="63"/>
        <end position="197"/>
    </location>
</feature>
<organism evidence="8 9">
    <name type="scientific">Kryptolebias marmoratus</name>
    <name type="common">Mangrove killifish</name>
    <name type="synonym">Rivulus marmoratus</name>
    <dbReference type="NCBI Taxonomy" id="37003"/>
    <lineage>
        <taxon>Eukaryota</taxon>
        <taxon>Metazoa</taxon>
        <taxon>Chordata</taxon>
        <taxon>Craniata</taxon>
        <taxon>Vertebrata</taxon>
        <taxon>Euteleostomi</taxon>
        <taxon>Actinopterygii</taxon>
        <taxon>Neopterygii</taxon>
        <taxon>Teleostei</taxon>
        <taxon>Neoteleostei</taxon>
        <taxon>Acanthomorphata</taxon>
        <taxon>Ovalentaria</taxon>
        <taxon>Atherinomorphae</taxon>
        <taxon>Cyprinodontiformes</taxon>
        <taxon>Rivulidae</taxon>
        <taxon>Kryptolebias</taxon>
    </lineage>
</organism>
<reference evidence="8" key="2">
    <citation type="submission" date="2025-09" db="UniProtKB">
        <authorList>
            <consortium name="Ensembl"/>
        </authorList>
    </citation>
    <scope>IDENTIFICATION</scope>
</reference>
<dbReference type="Ensembl" id="ENSKMAT00000023253.1">
    <property type="protein sequence ID" value="ENSKMAP00000022959.1"/>
    <property type="gene ID" value="ENSKMAG00000017038.1"/>
</dbReference>
<dbReference type="Gene3D" id="3.80.10.10">
    <property type="entry name" value="Ribonuclease Inhibitor"/>
    <property type="match status" value="1"/>
</dbReference>
<evidence type="ECO:0000313" key="9">
    <source>
        <dbReference type="Proteomes" id="UP000264800"/>
    </source>
</evidence>
<evidence type="ECO:0000256" key="3">
    <source>
        <dbReference type="ARBA" id="ARBA00022490"/>
    </source>
</evidence>